<gene>
    <name evidence="1" type="ORF">CAOG_010238</name>
</gene>
<keyword evidence="2" id="KW-1185">Reference proteome</keyword>
<dbReference type="AlphaFoldDB" id="A0A0D2UTU5"/>
<protein>
    <submittedName>
        <fullName evidence="1">Uncharacterized protein</fullName>
    </submittedName>
</protein>
<name>A0A0D2UTU5_CAPO3</name>
<evidence type="ECO:0000313" key="2">
    <source>
        <dbReference type="Proteomes" id="UP000008743"/>
    </source>
</evidence>
<accession>A0A0D2UTU5</accession>
<evidence type="ECO:0000313" key="1">
    <source>
        <dbReference type="EMBL" id="KJE98416.1"/>
    </source>
</evidence>
<organism evidence="1 2">
    <name type="scientific">Capsaspora owczarzaki (strain ATCC 30864)</name>
    <dbReference type="NCBI Taxonomy" id="595528"/>
    <lineage>
        <taxon>Eukaryota</taxon>
        <taxon>Filasterea</taxon>
        <taxon>Capsaspora</taxon>
    </lineage>
</organism>
<dbReference type="Proteomes" id="UP000008743">
    <property type="component" value="Unassembled WGS sequence"/>
</dbReference>
<reference evidence="2" key="1">
    <citation type="submission" date="2011-02" db="EMBL/GenBank/DDBJ databases">
        <title>The Genome Sequence of Capsaspora owczarzaki ATCC 30864.</title>
        <authorList>
            <person name="Russ C."/>
            <person name="Cuomo C."/>
            <person name="Burger G."/>
            <person name="Gray M.W."/>
            <person name="Holland P.W.H."/>
            <person name="King N."/>
            <person name="Lang F.B.F."/>
            <person name="Roger A.J."/>
            <person name="Ruiz-Trillo I."/>
            <person name="Young S.K."/>
            <person name="Zeng Q."/>
            <person name="Gargeya S."/>
            <person name="Alvarado L."/>
            <person name="Berlin A."/>
            <person name="Chapman S.B."/>
            <person name="Chen Z."/>
            <person name="Freedman E."/>
            <person name="Gellesch M."/>
            <person name="Goldberg J."/>
            <person name="Griggs A."/>
            <person name="Gujja S."/>
            <person name="Heilman E."/>
            <person name="Heiman D."/>
            <person name="Howarth C."/>
            <person name="Mehta T."/>
            <person name="Neiman D."/>
            <person name="Pearson M."/>
            <person name="Roberts A."/>
            <person name="Saif S."/>
            <person name="Shea T."/>
            <person name="Shenoy N."/>
            <person name="Sisk P."/>
            <person name="Stolte C."/>
            <person name="Sykes S."/>
            <person name="White J."/>
            <person name="Yandava C."/>
            <person name="Haas B."/>
            <person name="Nusbaum C."/>
            <person name="Birren B."/>
        </authorList>
    </citation>
    <scope>NUCLEOTIDE SEQUENCE</scope>
    <source>
        <strain evidence="2">ATCC 30864</strain>
    </source>
</reference>
<sequence>MASSIVFSSSDKSELDCGLWIVDCGLRCKIHTLIRIQRALVLSARRASPRTCTHFECLISRQSQRRNEATRPLRPVRLCGFQAQRATLAVGLPQSLPSASSARRE</sequence>
<proteinExistence type="predicted"/>
<dbReference type="EMBL" id="KE346419">
    <property type="protein sequence ID" value="KJE98416.1"/>
    <property type="molecule type" value="Genomic_DNA"/>
</dbReference>
<dbReference type="InParanoid" id="A0A0D2UTU5"/>